<dbReference type="SUPFAM" id="SSF52821">
    <property type="entry name" value="Rhodanese/Cell cycle control phosphatase"/>
    <property type="match status" value="1"/>
</dbReference>
<dbReference type="InterPro" id="IPR001763">
    <property type="entry name" value="Rhodanese-like_dom"/>
</dbReference>
<evidence type="ECO:0000259" key="1">
    <source>
        <dbReference type="PROSITE" id="PS50206"/>
    </source>
</evidence>
<dbReference type="PANTHER" id="PTHR44086:SF10">
    <property type="entry name" value="THIOSULFATE SULFURTRANSFERASE_RHODANESE-LIKE DOMAIN-CONTAINING PROTEIN 3"/>
    <property type="match status" value="1"/>
</dbReference>
<accession>B4MN42</accession>
<dbReference type="CDD" id="cd01519">
    <property type="entry name" value="RHOD_HSP67B2"/>
    <property type="match status" value="1"/>
</dbReference>
<reference evidence="2 3" key="1">
    <citation type="journal article" date="2007" name="Nature">
        <title>Evolution of genes and genomes on the Drosophila phylogeny.</title>
        <authorList>
            <consortium name="Drosophila 12 Genomes Consortium"/>
            <person name="Clark A.G."/>
            <person name="Eisen M.B."/>
            <person name="Smith D.R."/>
            <person name="Bergman C.M."/>
            <person name="Oliver B."/>
            <person name="Markow T.A."/>
            <person name="Kaufman T.C."/>
            <person name="Kellis M."/>
            <person name="Gelbart W."/>
            <person name="Iyer V.N."/>
            <person name="Pollard D.A."/>
            <person name="Sackton T.B."/>
            <person name="Larracuente A.M."/>
            <person name="Singh N.D."/>
            <person name="Abad J.P."/>
            <person name="Abt D.N."/>
            <person name="Adryan B."/>
            <person name="Aguade M."/>
            <person name="Akashi H."/>
            <person name="Anderson W.W."/>
            <person name="Aquadro C.F."/>
            <person name="Ardell D.H."/>
            <person name="Arguello R."/>
            <person name="Artieri C.G."/>
            <person name="Barbash D.A."/>
            <person name="Barker D."/>
            <person name="Barsanti P."/>
            <person name="Batterham P."/>
            <person name="Batzoglou S."/>
            <person name="Begun D."/>
            <person name="Bhutkar A."/>
            <person name="Blanco E."/>
            <person name="Bosak S.A."/>
            <person name="Bradley R.K."/>
            <person name="Brand A.D."/>
            <person name="Brent M.R."/>
            <person name="Brooks A.N."/>
            <person name="Brown R.H."/>
            <person name="Butlin R.K."/>
            <person name="Caggese C."/>
            <person name="Calvi B.R."/>
            <person name="Bernardo de Carvalho A."/>
            <person name="Caspi A."/>
            <person name="Castrezana S."/>
            <person name="Celniker S.E."/>
            <person name="Chang J.L."/>
            <person name="Chapple C."/>
            <person name="Chatterji S."/>
            <person name="Chinwalla A."/>
            <person name="Civetta A."/>
            <person name="Clifton S.W."/>
            <person name="Comeron J.M."/>
            <person name="Costello J.C."/>
            <person name="Coyne J.A."/>
            <person name="Daub J."/>
            <person name="David R.G."/>
            <person name="Delcher A.L."/>
            <person name="Delehaunty K."/>
            <person name="Do C.B."/>
            <person name="Ebling H."/>
            <person name="Edwards K."/>
            <person name="Eickbush T."/>
            <person name="Evans J.D."/>
            <person name="Filipski A."/>
            <person name="Findeiss S."/>
            <person name="Freyhult E."/>
            <person name="Fulton L."/>
            <person name="Fulton R."/>
            <person name="Garcia A.C."/>
            <person name="Gardiner A."/>
            <person name="Garfield D.A."/>
            <person name="Garvin B.E."/>
            <person name="Gibson G."/>
            <person name="Gilbert D."/>
            <person name="Gnerre S."/>
            <person name="Godfrey J."/>
            <person name="Good R."/>
            <person name="Gotea V."/>
            <person name="Gravely B."/>
            <person name="Greenberg A.J."/>
            <person name="Griffiths-Jones S."/>
            <person name="Gross S."/>
            <person name="Guigo R."/>
            <person name="Gustafson E.A."/>
            <person name="Haerty W."/>
            <person name="Hahn M.W."/>
            <person name="Halligan D.L."/>
            <person name="Halpern A.L."/>
            <person name="Halter G.M."/>
            <person name="Han M.V."/>
            <person name="Heger A."/>
            <person name="Hillier L."/>
            <person name="Hinrichs A.S."/>
            <person name="Holmes I."/>
            <person name="Hoskins R.A."/>
            <person name="Hubisz M.J."/>
            <person name="Hultmark D."/>
            <person name="Huntley M.A."/>
            <person name="Jaffe D.B."/>
            <person name="Jagadeeshan S."/>
            <person name="Jeck W.R."/>
            <person name="Johnson J."/>
            <person name="Jones C.D."/>
            <person name="Jordan W.C."/>
            <person name="Karpen G.H."/>
            <person name="Kataoka E."/>
            <person name="Keightley P.D."/>
            <person name="Kheradpour P."/>
            <person name="Kirkness E.F."/>
            <person name="Koerich L.B."/>
            <person name="Kristiansen K."/>
            <person name="Kudrna D."/>
            <person name="Kulathinal R.J."/>
            <person name="Kumar S."/>
            <person name="Kwok R."/>
            <person name="Lander E."/>
            <person name="Langley C.H."/>
            <person name="Lapoint R."/>
            <person name="Lazzaro B.P."/>
            <person name="Lee S.J."/>
            <person name="Levesque L."/>
            <person name="Li R."/>
            <person name="Lin C.F."/>
            <person name="Lin M.F."/>
            <person name="Lindblad-Toh K."/>
            <person name="Llopart A."/>
            <person name="Long M."/>
            <person name="Low L."/>
            <person name="Lozovsky E."/>
            <person name="Lu J."/>
            <person name="Luo M."/>
            <person name="Machado C.A."/>
            <person name="Makalowski W."/>
            <person name="Marzo M."/>
            <person name="Matsuda M."/>
            <person name="Matzkin L."/>
            <person name="McAllister B."/>
            <person name="McBride C.S."/>
            <person name="McKernan B."/>
            <person name="McKernan K."/>
            <person name="Mendez-Lago M."/>
            <person name="Minx P."/>
            <person name="Mollenhauer M.U."/>
            <person name="Montooth K."/>
            <person name="Mount S.M."/>
            <person name="Mu X."/>
            <person name="Myers E."/>
            <person name="Negre B."/>
            <person name="Newfeld S."/>
            <person name="Nielsen R."/>
            <person name="Noor M.A."/>
            <person name="O'Grady P."/>
            <person name="Pachter L."/>
            <person name="Papaceit M."/>
            <person name="Parisi M.J."/>
            <person name="Parisi M."/>
            <person name="Parts L."/>
            <person name="Pedersen J.S."/>
            <person name="Pesole G."/>
            <person name="Phillippy A.M."/>
            <person name="Ponting C.P."/>
            <person name="Pop M."/>
            <person name="Porcelli D."/>
            <person name="Powell J.R."/>
            <person name="Prohaska S."/>
            <person name="Pruitt K."/>
            <person name="Puig M."/>
            <person name="Quesneville H."/>
            <person name="Ram K.R."/>
            <person name="Rand D."/>
            <person name="Rasmussen M.D."/>
            <person name="Reed L.K."/>
            <person name="Reenan R."/>
            <person name="Reily A."/>
            <person name="Remington K.A."/>
            <person name="Rieger T.T."/>
            <person name="Ritchie M.G."/>
            <person name="Robin C."/>
            <person name="Rogers Y.H."/>
            <person name="Rohde C."/>
            <person name="Rozas J."/>
            <person name="Rubenfield M.J."/>
            <person name="Ruiz A."/>
            <person name="Russo S."/>
            <person name="Salzberg S.L."/>
            <person name="Sanchez-Gracia A."/>
            <person name="Saranga D.J."/>
            <person name="Sato H."/>
            <person name="Schaeffer S.W."/>
            <person name="Schatz M.C."/>
            <person name="Schlenke T."/>
            <person name="Schwartz R."/>
            <person name="Segarra C."/>
            <person name="Singh R.S."/>
            <person name="Sirot L."/>
            <person name="Sirota M."/>
            <person name="Sisneros N.B."/>
            <person name="Smith C.D."/>
            <person name="Smith T.F."/>
            <person name="Spieth J."/>
            <person name="Stage D.E."/>
            <person name="Stark A."/>
            <person name="Stephan W."/>
            <person name="Strausberg R.L."/>
            <person name="Strempel S."/>
            <person name="Sturgill D."/>
            <person name="Sutton G."/>
            <person name="Sutton G.G."/>
            <person name="Tao W."/>
            <person name="Teichmann S."/>
            <person name="Tobari Y.N."/>
            <person name="Tomimura Y."/>
            <person name="Tsolas J.M."/>
            <person name="Valente V.L."/>
            <person name="Venter E."/>
            <person name="Venter J.C."/>
            <person name="Vicario S."/>
            <person name="Vieira F.G."/>
            <person name="Vilella A.J."/>
            <person name="Villasante A."/>
            <person name="Walenz B."/>
            <person name="Wang J."/>
            <person name="Wasserman M."/>
            <person name="Watts T."/>
            <person name="Wilson D."/>
            <person name="Wilson R.K."/>
            <person name="Wing R.A."/>
            <person name="Wolfner M.F."/>
            <person name="Wong A."/>
            <person name="Wong G.K."/>
            <person name="Wu C.I."/>
            <person name="Wu G."/>
            <person name="Yamamoto D."/>
            <person name="Yang H.P."/>
            <person name="Yang S.P."/>
            <person name="Yorke J.A."/>
            <person name="Yoshida K."/>
            <person name="Zdobnov E."/>
            <person name="Zhang P."/>
            <person name="Zhang Y."/>
            <person name="Zimin A.V."/>
            <person name="Baldwin J."/>
            <person name="Abdouelleil A."/>
            <person name="Abdulkadir J."/>
            <person name="Abebe A."/>
            <person name="Abera B."/>
            <person name="Abreu J."/>
            <person name="Acer S.C."/>
            <person name="Aftuck L."/>
            <person name="Alexander A."/>
            <person name="An P."/>
            <person name="Anderson E."/>
            <person name="Anderson S."/>
            <person name="Arachi H."/>
            <person name="Azer M."/>
            <person name="Bachantsang P."/>
            <person name="Barry A."/>
            <person name="Bayul T."/>
            <person name="Berlin A."/>
            <person name="Bessette D."/>
            <person name="Bloom T."/>
            <person name="Blye J."/>
            <person name="Boguslavskiy L."/>
            <person name="Bonnet C."/>
            <person name="Boukhgalter B."/>
            <person name="Bourzgui I."/>
            <person name="Brown A."/>
            <person name="Cahill P."/>
            <person name="Channer S."/>
            <person name="Cheshatsang Y."/>
            <person name="Chuda L."/>
            <person name="Citroen M."/>
            <person name="Collymore A."/>
            <person name="Cooke P."/>
            <person name="Costello M."/>
            <person name="D'Aco K."/>
            <person name="Daza R."/>
            <person name="De Haan G."/>
            <person name="DeGray S."/>
            <person name="DeMaso C."/>
            <person name="Dhargay N."/>
            <person name="Dooley K."/>
            <person name="Dooley E."/>
            <person name="Doricent M."/>
            <person name="Dorje P."/>
            <person name="Dorjee K."/>
            <person name="Dupes A."/>
            <person name="Elong R."/>
            <person name="Falk J."/>
            <person name="Farina A."/>
            <person name="Faro S."/>
            <person name="Ferguson D."/>
            <person name="Fisher S."/>
            <person name="Foley C.D."/>
            <person name="Franke A."/>
            <person name="Friedrich D."/>
            <person name="Gadbois L."/>
            <person name="Gearin G."/>
            <person name="Gearin C.R."/>
            <person name="Giannoukos G."/>
            <person name="Goode T."/>
            <person name="Graham J."/>
            <person name="Grandbois E."/>
            <person name="Grewal S."/>
            <person name="Gyaltsen K."/>
            <person name="Hafez N."/>
            <person name="Hagos B."/>
            <person name="Hall J."/>
            <person name="Henson C."/>
            <person name="Hollinger A."/>
            <person name="Honan T."/>
            <person name="Huard M.D."/>
            <person name="Hughes L."/>
            <person name="Hurhula B."/>
            <person name="Husby M.E."/>
            <person name="Kamat A."/>
            <person name="Kanga B."/>
            <person name="Kashin S."/>
            <person name="Khazanovich D."/>
            <person name="Kisner P."/>
            <person name="Lance K."/>
            <person name="Lara M."/>
            <person name="Lee W."/>
            <person name="Lennon N."/>
            <person name="Letendre F."/>
            <person name="LeVine R."/>
            <person name="Lipovsky A."/>
            <person name="Liu X."/>
            <person name="Liu J."/>
            <person name="Liu S."/>
            <person name="Lokyitsang T."/>
            <person name="Lokyitsang Y."/>
            <person name="Lubonja R."/>
            <person name="Lui A."/>
            <person name="MacDonald P."/>
            <person name="Magnisalis V."/>
            <person name="Maru K."/>
            <person name="Matthews C."/>
            <person name="McCusker W."/>
            <person name="McDonough S."/>
            <person name="Mehta T."/>
            <person name="Meldrim J."/>
            <person name="Meneus L."/>
            <person name="Mihai O."/>
            <person name="Mihalev A."/>
            <person name="Mihova T."/>
            <person name="Mittelman R."/>
            <person name="Mlenga V."/>
            <person name="Montmayeur A."/>
            <person name="Mulrain L."/>
            <person name="Navidi A."/>
            <person name="Naylor J."/>
            <person name="Negash T."/>
            <person name="Nguyen T."/>
            <person name="Nguyen N."/>
            <person name="Nicol R."/>
            <person name="Norbu C."/>
            <person name="Norbu N."/>
            <person name="Novod N."/>
            <person name="O'Neill B."/>
            <person name="Osman S."/>
            <person name="Markiewicz E."/>
            <person name="Oyono O.L."/>
            <person name="Patti C."/>
            <person name="Phunkhang P."/>
            <person name="Pierre F."/>
            <person name="Priest M."/>
            <person name="Raghuraman S."/>
            <person name="Rege F."/>
            <person name="Reyes R."/>
            <person name="Rise C."/>
            <person name="Rogov P."/>
            <person name="Ross K."/>
            <person name="Ryan E."/>
            <person name="Settipalli S."/>
            <person name="Shea T."/>
            <person name="Sherpa N."/>
            <person name="Shi L."/>
            <person name="Shih D."/>
            <person name="Sparrow T."/>
            <person name="Spaulding J."/>
            <person name="Stalker J."/>
            <person name="Stange-Thomann N."/>
            <person name="Stavropoulos S."/>
            <person name="Stone C."/>
            <person name="Strader C."/>
            <person name="Tesfaye S."/>
            <person name="Thomson T."/>
            <person name="Thoulutsang Y."/>
            <person name="Thoulutsang D."/>
            <person name="Topham K."/>
            <person name="Topping I."/>
            <person name="Tsamla T."/>
            <person name="Vassiliev H."/>
            <person name="Vo A."/>
            <person name="Wangchuk T."/>
            <person name="Wangdi T."/>
            <person name="Weiand M."/>
            <person name="Wilkinson J."/>
            <person name="Wilson A."/>
            <person name="Yadav S."/>
            <person name="Young G."/>
            <person name="Yu Q."/>
            <person name="Zembek L."/>
            <person name="Zhong D."/>
            <person name="Zimmer A."/>
            <person name="Zwirko Z."/>
            <person name="Jaffe D.B."/>
            <person name="Alvarez P."/>
            <person name="Brockman W."/>
            <person name="Butler J."/>
            <person name="Chin C."/>
            <person name="Gnerre S."/>
            <person name="Grabherr M."/>
            <person name="Kleber M."/>
            <person name="Mauceli E."/>
            <person name="MacCallum I."/>
        </authorList>
    </citation>
    <scope>NUCLEOTIDE SEQUENCE [LARGE SCALE GENOMIC DNA]</scope>
    <source>
        <strain evidence="3">Tucson 14030-0811.24</strain>
    </source>
</reference>
<dbReference type="HOGENOM" id="CLU_089574_0_2_1"/>
<dbReference type="SMART" id="SM00450">
    <property type="entry name" value="RHOD"/>
    <property type="match status" value="1"/>
</dbReference>
<evidence type="ECO:0000313" key="3">
    <source>
        <dbReference type="Proteomes" id="UP000007798"/>
    </source>
</evidence>
<dbReference type="EMBL" id="CH963847">
    <property type="protein sequence ID" value="EDW73598.2"/>
    <property type="molecule type" value="Genomic_DNA"/>
</dbReference>
<proteinExistence type="predicted"/>
<evidence type="ECO:0000313" key="2">
    <source>
        <dbReference type="EMBL" id="EDW73598.2"/>
    </source>
</evidence>
<dbReference type="FunCoup" id="B4MN42">
    <property type="interactions" value="23"/>
</dbReference>
<dbReference type="Gene3D" id="3.40.250.10">
    <property type="entry name" value="Rhodanese-like domain"/>
    <property type="match status" value="1"/>
</dbReference>
<gene>
    <name evidence="2" type="primary">Dwil\GK17634</name>
    <name evidence="2" type="ORF">Dwil_GK17634</name>
</gene>
<dbReference type="AlphaFoldDB" id="B4MN42"/>
<dbReference type="Proteomes" id="UP000007798">
    <property type="component" value="Unassembled WGS sequence"/>
</dbReference>
<dbReference type="STRING" id="7260.B4MN42"/>
<dbReference type="PROSITE" id="PS50206">
    <property type="entry name" value="RHODANESE_3"/>
    <property type="match status" value="1"/>
</dbReference>
<sequence length="138" mass="15318">MSLLVIAPKSVLQRLANQVKVRTFIKMATYEQVKDIPNHPEAYLIDVRNEDELKKTGTIPASLNIPLPDLSGALVLESDEFLSAYGRSKPTKSTKIIFTCQSGRRALEANKIAKAAGYVNTHVYDGSWNDWAKREGLA</sequence>
<dbReference type="OrthoDB" id="566238at2759"/>
<name>B4MN42_DROWI</name>
<dbReference type="InterPro" id="IPR036873">
    <property type="entry name" value="Rhodanese-like_dom_sf"/>
</dbReference>
<dbReference type="InParanoid" id="B4MN42"/>
<organism evidence="2 3">
    <name type="scientific">Drosophila willistoni</name>
    <name type="common">Fruit fly</name>
    <dbReference type="NCBI Taxonomy" id="7260"/>
    <lineage>
        <taxon>Eukaryota</taxon>
        <taxon>Metazoa</taxon>
        <taxon>Ecdysozoa</taxon>
        <taxon>Arthropoda</taxon>
        <taxon>Hexapoda</taxon>
        <taxon>Insecta</taxon>
        <taxon>Pterygota</taxon>
        <taxon>Neoptera</taxon>
        <taxon>Endopterygota</taxon>
        <taxon>Diptera</taxon>
        <taxon>Brachycera</taxon>
        <taxon>Muscomorpha</taxon>
        <taxon>Ephydroidea</taxon>
        <taxon>Drosophilidae</taxon>
        <taxon>Drosophila</taxon>
        <taxon>Sophophora</taxon>
    </lineage>
</organism>
<feature type="domain" description="Rhodanese" evidence="1">
    <location>
        <begin position="38"/>
        <end position="136"/>
    </location>
</feature>
<dbReference type="eggNOG" id="KOG1530">
    <property type="taxonomic scope" value="Eukaryota"/>
</dbReference>
<dbReference type="KEGG" id="dwi:6639303"/>
<protein>
    <recommendedName>
        <fullName evidence="1">Rhodanese domain-containing protein</fullName>
    </recommendedName>
</protein>
<keyword evidence="3" id="KW-1185">Reference proteome</keyword>
<dbReference type="PANTHER" id="PTHR44086">
    <property type="entry name" value="THIOSULFATE SULFURTRANSFERASE RDL2, MITOCHONDRIAL-RELATED"/>
    <property type="match status" value="1"/>
</dbReference>
<dbReference type="Pfam" id="PF00581">
    <property type="entry name" value="Rhodanese"/>
    <property type="match status" value="1"/>
</dbReference>